<dbReference type="EMBL" id="BAAAPE010000001">
    <property type="protein sequence ID" value="GAA2063531.1"/>
    <property type="molecule type" value="Genomic_DNA"/>
</dbReference>
<protein>
    <submittedName>
        <fullName evidence="2">Alpha/beta fold hydrolase</fullName>
    </submittedName>
</protein>
<organism evidence="2 3">
    <name type="scientific">Streptomyces albiaxialis</name>
    <dbReference type="NCBI Taxonomy" id="329523"/>
    <lineage>
        <taxon>Bacteria</taxon>
        <taxon>Bacillati</taxon>
        <taxon>Actinomycetota</taxon>
        <taxon>Actinomycetes</taxon>
        <taxon>Kitasatosporales</taxon>
        <taxon>Streptomycetaceae</taxon>
        <taxon>Streptomyces</taxon>
    </lineage>
</organism>
<dbReference type="RefSeq" id="WP_344523857.1">
    <property type="nucleotide sequence ID" value="NZ_BAAAPE010000001.1"/>
</dbReference>
<evidence type="ECO:0000259" key="1">
    <source>
        <dbReference type="Pfam" id="PF12697"/>
    </source>
</evidence>
<dbReference type="InterPro" id="IPR029058">
    <property type="entry name" value="AB_hydrolase_fold"/>
</dbReference>
<dbReference type="Pfam" id="PF12697">
    <property type="entry name" value="Abhydrolase_6"/>
    <property type="match status" value="1"/>
</dbReference>
<keyword evidence="3" id="KW-1185">Reference proteome</keyword>
<dbReference type="Proteomes" id="UP001500016">
    <property type="component" value="Unassembled WGS sequence"/>
</dbReference>
<gene>
    <name evidence="2" type="ORF">GCM10009801_07460</name>
</gene>
<comment type="caution">
    <text evidence="2">The sequence shown here is derived from an EMBL/GenBank/DDBJ whole genome shotgun (WGS) entry which is preliminary data.</text>
</comment>
<reference evidence="2 3" key="1">
    <citation type="journal article" date="2019" name="Int. J. Syst. Evol. Microbiol.">
        <title>The Global Catalogue of Microorganisms (GCM) 10K type strain sequencing project: providing services to taxonomists for standard genome sequencing and annotation.</title>
        <authorList>
            <consortium name="The Broad Institute Genomics Platform"/>
            <consortium name="The Broad Institute Genome Sequencing Center for Infectious Disease"/>
            <person name="Wu L."/>
            <person name="Ma J."/>
        </authorList>
    </citation>
    <scope>NUCLEOTIDE SEQUENCE [LARGE SCALE GENOMIC DNA]</scope>
    <source>
        <strain evidence="2 3">JCM 15478</strain>
    </source>
</reference>
<evidence type="ECO:0000313" key="3">
    <source>
        <dbReference type="Proteomes" id="UP001500016"/>
    </source>
</evidence>
<dbReference type="Gene3D" id="3.40.50.1820">
    <property type="entry name" value="alpha/beta hydrolase"/>
    <property type="match status" value="1"/>
</dbReference>
<dbReference type="SUPFAM" id="SSF53474">
    <property type="entry name" value="alpha/beta-Hydrolases"/>
    <property type="match status" value="1"/>
</dbReference>
<feature type="domain" description="AB hydrolase-1" evidence="1">
    <location>
        <begin position="20"/>
        <end position="268"/>
    </location>
</feature>
<dbReference type="GO" id="GO:0016787">
    <property type="term" value="F:hydrolase activity"/>
    <property type="evidence" value="ECO:0007669"/>
    <property type="project" value="UniProtKB-KW"/>
</dbReference>
<keyword evidence="2" id="KW-0378">Hydrolase</keyword>
<sequence length="289" mass="30902">MSSKDVQAIEQANASGRAPIVFVHGLWLLAGSWTPWAAHAEAAGYAPVPLTWPDEPETVREARAKPEVFARKSVGAVADHLAELIGRLERRPALVGHNFGGVLVQILAGRGLSAATVAIGPEPFRGVLTLPLSSLRASMPVLGSPFNRRRAVPLTFPQFRYAFANAVSEEEARELYDTFAVPASGVPLFQQAGANLNPRTDLRVDTRNPDRGPLLILAGEKDTSIPWALAHAAHRRQKRNAGVTEITEMPGRGHSLVIDSGWKDVADAALAFVRRHVPAGPAGPAETGP</sequence>
<dbReference type="InterPro" id="IPR000073">
    <property type="entry name" value="AB_hydrolase_1"/>
</dbReference>
<proteinExistence type="predicted"/>
<evidence type="ECO:0000313" key="2">
    <source>
        <dbReference type="EMBL" id="GAA2063531.1"/>
    </source>
</evidence>
<accession>A0ABN2VIR3</accession>
<name>A0ABN2VIR3_9ACTN</name>